<reference evidence="1 2" key="1">
    <citation type="submission" date="2018-10" db="EMBL/GenBank/DDBJ databases">
        <title>Oceanobacillus sp. YLB-02 draft genome.</title>
        <authorList>
            <person name="Yu L."/>
        </authorList>
    </citation>
    <scope>NUCLEOTIDE SEQUENCE [LARGE SCALE GENOMIC DNA]</scope>
    <source>
        <strain evidence="1 2">YLB-02</strain>
    </source>
</reference>
<protein>
    <submittedName>
        <fullName evidence="1">Uncharacterized protein</fullName>
    </submittedName>
</protein>
<keyword evidence="2" id="KW-1185">Reference proteome</keyword>
<comment type="caution">
    <text evidence="1">The sequence shown here is derived from an EMBL/GenBank/DDBJ whole genome shotgun (WGS) entry which is preliminary data.</text>
</comment>
<proteinExistence type="predicted"/>
<gene>
    <name evidence="1" type="ORF">D8M04_00660</name>
</gene>
<evidence type="ECO:0000313" key="1">
    <source>
        <dbReference type="EMBL" id="RLL47825.1"/>
    </source>
</evidence>
<dbReference type="OrthoDB" id="2935297at2"/>
<accession>A0A498DE75</accession>
<organism evidence="1 2">
    <name type="scientific">Oceanobacillus piezotolerans</name>
    <dbReference type="NCBI Taxonomy" id="2448030"/>
    <lineage>
        <taxon>Bacteria</taxon>
        <taxon>Bacillati</taxon>
        <taxon>Bacillota</taxon>
        <taxon>Bacilli</taxon>
        <taxon>Bacillales</taxon>
        <taxon>Bacillaceae</taxon>
        <taxon>Oceanobacillus</taxon>
    </lineage>
</organism>
<dbReference type="EMBL" id="RCHR01000001">
    <property type="protein sequence ID" value="RLL47825.1"/>
    <property type="molecule type" value="Genomic_DNA"/>
</dbReference>
<dbReference type="Proteomes" id="UP000270219">
    <property type="component" value="Unassembled WGS sequence"/>
</dbReference>
<name>A0A498DE75_9BACI</name>
<sequence>MKNNFFNELLIEGEFSVYNDYQFEVDESFLFNEDKPLKEMTGQELTNKKIKEELQLHKPFFESPIEGYKYLVASNKENAKQYKLSAYGHVFYTELAKLDITDQKKVLNFVKTWGLPTQIKTNNTSRKKGTDIEIDMMSLHDFRTKFGFFDAYFDSIRKLHNVETKIIGNVKKTSYEEFSQHFIDSADLIYHYKPSYKEGEPVALAFFEDMFEYAYLFLNLAIFKKAEFRKCENCDNLFEVTHQRQKFCPVTPGRKRSSCEMAYNNRLKKLKKKGD</sequence>
<dbReference type="AlphaFoldDB" id="A0A498DE75"/>
<dbReference type="RefSeq" id="WP_121520389.1">
    <property type="nucleotide sequence ID" value="NZ_RCHR01000001.1"/>
</dbReference>
<evidence type="ECO:0000313" key="2">
    <source>
        <dbReference type="Proteomes" id="UP000270219"/>
    </source>
</evidence>